<evidence type="ECO:0000256" key="4">
    <source>
        <dbReference type="ARBA" id="ARBA00022989"/>
    </source>
</evidence>
<evidence type="ECO:0000313" key="10">
    <source>
        <dbReference type="Proteomes" id="UP001205740"/>
    </source>
</evidence>
<evidence type="ECO:0000256" key="6">
    <source>
        <dbReference type="ARBA" id="ARBA00038076"/>
    </source>
</evidence>
<feature type="transmembrane region" description="Helical" evidence="7">
    <location>
        <begin position="782"/>
        <end position="808"/>
    </location>
</feature>
<feature type="domain" description="ABC3 transporter permease C-terminal" evidence="8">
    <location>
        <begin position="277"/>
        <end position="393"/>
    </location>
</feature>
<organism evidence="9 10">
    <name type="scientific">Williamsia serinedens</name>
    <dbReference type="NCBI Taxonomy" id="391736"/>
    <lineage>
        <taxon>Bacteria</taxon>
        <taxon>Bacillati</taxon>
        <taxon>Actinomycetota</taxon>
        <taxon>Actinomycetes</taxon>
        <taxon>Mycobacteriales</taxon>
        <taxon>Nocardiaceae</taxon>
        <taxon>Williamsia</taxon>
    </lineage>
</organism>
<evidence type="ECO:0000313" key="9">
    <source>
        <dbReference type="EMBL" id="MCP2161862.1"/>
    </source>
</evidence>
<sequence>MTTRTRETAQAPVSTSPPGRVVAALGRLRVLNLRETRTHRLRLITSLLVIAVSSLLLVAVLSTYGSITDSVSRLSATIAGDADLDVGAIGDAGIDQSLVGEIRRGVPQAQTVAPIVRSSATLGTDGTRVAVLGADTSALGLGGALRSVLTSGEGGSARQFDPSTSVAVGPGLGLSEGQRIRVGGVEVSVGAVVRSDAARPIADGRFVAAFLPLAQRITGESNRVDSILVAARPGVSTDDLRSRVEAVVEGRAVVNDPEYRAAQVATASAVTRDSTLLVALISVVIAAFLVFNTMTMAVASRRPVLAMVRAIGGRRGPLVRDLIAEAGVIGAVGGLIGVPLGMLAGRWIIGRLPSANVDQVDATVTYSLSWYAPVVAIVACVLACAAASLLAARSVLRLSPVEAMSPAQADERSRGSLRLEVVAGVVGLALIAVGWLIAYTVTGRAVFSAAVLSSIGGLLVFFGLTRLIVAAIVGLVRRLGGPGQLAAVTAERTPRRVWTTAMTVAVAVSVGIGTSGAMNDLIGSVSGALDGVGDPDLYVSTQPVSDIPAGPVLDPRVREAVSTVPGVSRVVGGQWAYLNLGAARVVVQGLTPGVQSPFVKRAAPDVVQRTIAGDGIVLSKVLSATVKKGVGDEVRLATPVGYRTLRVLQVVDYPAIESGTAAMSFGLLQQWFQRPGDTFLQVTIAPGADPTAVRTAVTRAAQGAVAGDSSAVRPYVYSGPETLDATRASVEQSGQFTIAIQWIVALVAAIALLNTLLLSVIERRREIGVLRAMGASRRFASRMVVAEAAGIAGVGAVLGVASGELLHAISDQVLGVTTAVSISYQPQVFTVVYVAAAFLLCVVGAVVPAQRAGRLTIVDAIADE</sequence>
<dbReference type="Pfam" id="PF02687">
    <property type="entry name" value="FtsX"/>
    <property type="match status" value="2"/>
</dbReference>
<feature type="domain" description="ABC3 transporter permease C-terminal" evidence="8">
    <location>
        <begin position="742"/>
        <end position="855"/>
    </location>
</feature>
<comment type="similarity">
    <text evidence="6">Belongs to the ABC-4 integral membrane protein family.</text>
</comment>
<comment type="caution">
    <text evidence="9">The sequence shown here is derived from an EMBL/GenBank/DDBJ whole genome shotgun (WGS) entry which is preliminary data.</text>
</comment>
<keyword evidence="2" id="KW-1003">Cell membrane</keyword>
<feature type="transmembrane region" description="Helical" evidence="7">
    <location>
        <begin position="497"/>
        <end position="518"/>
    </location>
</feature>
<evidence type="ECO:0000256" key="7">
    <source>
        <dbReference type="SAM" id="Phobius"/>
    </source>
</evidence>
<evidence type="ECO:0000256" key="3">
    <source>
        <dbReference type="ARBA" id="ARBA00022692"/>
    </source>
</evidence>
<dbReference type="Proteomes" id="UP001205740">
    <property type="component" value="Unassembled WGS sequence"/>
</dbReference>
<dbReference type="InterPro" id="IPR050250">
    <property type="entry name" value="Macrolide_Exporter_MacB"/>
</dbReference>
<feature type="transmembrane region" description="Helical" evidence="7">
    <location>
        <begin position="445"/>
        <end position="476"/>
    </location>
</feature>
<evidence type="ECO:0000256" key="2">
    <source>
        <dbReference type="ARBA" id="ARBA00022475"/>
    </source>
</evidence>
<keyword evidence="4 7" id="KW-1133">Transmembrane helix</keyword>
<dbReference type="EMBL" id="JAMTCG010000005">
    <property type="protein sequence ID" value="MCP2161862.1"/>
    <property type="molecule type" value="Genomic_DNA"/>
</dbReference>
<dbReference type="PANTHER" id="PTHR30572:SF4">
    <property type="entry name" value="ABC TRANSPORTER PERMEASE YTRF"/>
    <property type="match status" value="1"/>
</dbReference>
<evidence type="ECO:0000256" key="1">
    <source>
        <dbReference type="ARBA" id="ARBA00004651"/>
    </source>
</evidence>
<feature type="transmembrane region" description="Helical" evidence="7">
    <location>
        <begin position="739"/>
        <end position="761"/>
    </location>
</feature>
<protein>
    <submittedName>
        <fullName evidence="9">ABC transport system permease protein</fullName>
    </submittedName>
</protein>
<proteinExistence type="inferred from homology"/>
<feature type="transmembrane region" description="Helical" evidence="7">
    <location>
        <begin position="369"/>
        <end position="396"/>
    </location>
</feature>
<feature type="transmembrane region" description="Helical" evidence="7">
    <location>
        <begin position="417"/>
        <end position="439"/>
    </location>
</feature>
<dbReference type="RefSeq" id="WP_253655435.1">
    <property type="nucleotide sequence ID" value="NZ_BAAAOE010000001.1"/>
</dbReference>
<comment type="subcellular location">
    <subcellularLocation>
        <location evidence="1">Cell membrane</location>
        <topology evidence="1">Multi-pass membrane protein</topology>
    </subcellularLocation>
</comment>
<gene>
    <name evidence="9" type="ORF">LX12_003061</name>
</gene>
<dbReference type="PANTHER" id="PTHR30572">
    <property type="entry name" value="MEMBRANE COMPONENT OF TRANSPORTER-RELATED"/>
    <property type="match status" value="1"/>
</dbReference>
<feature type="transmembrane region" description="Helical" evidence="7">
    <location>
        <begin position="828"/>
        <end position="847"/>
    </location>
</feature>
<feature type="transmembrane region" description="Helical" evidence="7">
    <location>
        <begin position="43"/>
        <end position="65"/>
    </location>
</feature>
<keyword evidence="5 7" id="KW-0472">Membrane</keyword>
<feature type="transmembrane region" description="Helical" evidence="7">
    <location>
        <begin position="276"/>
        <end position="301"/>
    </location>
</feature>
<reference evidence="9 10" key="1">
    <citation type="submission" date="2022-06" db="EMBL/GenBank/DDBJ databases">
        <title>Genomic Encyclopedia of Archaeal and Bacterial Type Strains, Phase II (KMG-II): from individual species to whole genera.</title>
        <authorList>
            <person name="Goeker M."/>
        </authorList>
    </citation>
    <scope>NUCLEOTIDE SEQUENCE [LARGE SCALE GENOMIC DNA]</scope>
    <source>
        <strain evidence="9 10">DSM 45037</strain>
    </source>
</reference>
<feature type="transmembrane region" description="Helical" evidence="7">
    <location>
        <begin position="322"/>
        <end position="349"/>
    </location>
</feature>
<keyword evidence="10" id="KW-1185">Reference proteome</keyword>
<accession>A0ABT1H545</accession>
<dbReference type="InterPro" id="IPR003838">
    <property type="entry name" value="ABC3_permease_C"/>
</dbReference>
<name>A0ABT1H545_9NOCA</name>
<keyword evidence="3 7" id="KW-0812">Transmembrane</keyword>
<evidence type="ECO:0000259" key="8">
    <source>
        <dbReference type="Pfam" id="PF02687"/>
    </source>
</evidence>
<evidence type="ECO:0000256" key="5">
    <source>
        <dbReference type="ARBA" id="ARBA00023136"/>
    </source>
</evidence>